<comment type="caution">
    <text evidence="1">The sequence shown here is derived from an EMBL/GenBank/DDBJ whole genome shotgun (WGS) entry which is preliminary data.</text>
</comment>
<dbReference type="AlphaFoldDB" id="A0A2S4KPT8"/>
<dbReference type="EMBL" id="PKSG01000889">
    <property type="protein sequence ID" value="POR32206.1"/>
    <property type="molecule type" value="Genomic_DNA"/>
</dbReference>
<dbReference type="Proteomes" id="UP000237481">
    <property type="component" value="Unassembled WGS sequence"/>
</dbReference>
<organism evidence="1 2">
    <name type="scientific">Tolypocladium paradoxum</name>
    <dbReference type="NCBI Taxonomy" id="94208"/>
    <lineage>
        <taxon>Eukaryota</taxon>
        <taxon>Fungi</taxon>
        <taxon>Dikarya</taxon>
        <taxon>Ascomycota</taxon>
        <taxon>Pezizomycotina</taxon>
        <taxon>Sordariomycetes</taxon>
        <taxon>Hypocreomycetidae</taxon>
        <taxon>Hypocreales</taxon>
        <taxon>Ophiocordycipitaceae</taxon>
        <taxon>Tolypocladium</taxon>
    </lineage>
</organism>
<reference evidence="1 2" key="1">
    <citation type="submission" date="2018-01" db="EMBL/GenBank/DDBJ databases">
        <title>Harnessing the power of phylogenomics to disentangle the directionality and signatures of interkingdom host jumping in the parasitic fungal genus Tolypocladium.</title>
        <authorList>
            <person name="Quandt C.A."/>
            <person name="Patterson W."/>
            <person name="Spatafora J.W."/>
        </authorList>
    </citation>
    <scope>NUCLEOTIDE SEQUENCE [LARGE SCALE GENOMIC DNA]</scope>
    <source>
        <strain evidence="1 2">NRBC 100945</strain>
    </source>
</reference>
<name>A0A2S4KPT8_9HYPO</name>
<evidence type="ECO:0000313" key="2">
    <source>
        <dbReference type="Proteomes" id="UP000237481"/>
    </source>
</evidence>
<gene>
    <name evidence="1" type="ORF">TPAR_09546</name>
</gene>
<sequence>MQPKFIALASVALSASHIQATLEPKAVVSPSSTLPTSRAMLTDLLKDVKSSTQITITGAPSLAMYAFLRLPG</sequence>
<evidence type="ECO:0000313" key="1">
    <source>
        <dbReference type="EMBL" id="POR32206.1"/>
    </source>
</evidence>
<accession>A0A2S4KPT8</accession>
<proteinExistence type="predicted"/>
<protein>
    <submittedName>
        <fullName evidence="1">Uncharacterized protein</fullName>
    </submittedName>
</protein>
<keyword evidence="2" id="KW-1185">Reference proteome</keyword>